<name>A0ABP8SEC3_9ACTN</name>
<proteinExistence type="predicted"/>
<evidence type="ECO:0000313" key="3">
    <source>
        <dbReference type="Proteomes" id="UP001500307"/>
    </source>
</evidence>
<dbReference type="EMBL" id="BAABGU010000006">
    <property type="protein sequence ID" value="GAA4566031.1"/>
    <property type="molecule type" value="Genomic_DNA"/>
</dbReference>
<evidence type="ECO:0000256" key="1">
    <source>
        <dbReference type="SAM" id="MobiDB-lite"/>
    </source>
</evidence>
<accession>A0ABP8SEC3</accession>
<dbReference type="Proteomes" id="UP001500307">
    <property type="component" value="Unassembled WGS sequence"/>
</dbReference>
<keyword evidence="3" id="KW-1185">Reference proteome</keyword>
<gene>
    <name evidence="2" type="ORF">GCM10023176_15360</name>
</gene>
<evidence type="ECO:0000313" key="2">
    <source>
        <dbReference type="EMBL" id="GAA4566031.1"/>
    </source>
</evidence>
<comment type="caution">
    <text evidence="2">The sequence shown here is derived from an EMBL/GenBank/DDBJ whole genome shotgun (WGS) entry which is preliminary data.</text>
</comment>
<feature type="region of interest" description="Disordered" evidence="1">
    <location>
        <begin position="1"/>
        <end position="39"/>
    </location>
</feature>
<feature type="region of interest" description="Disordered" evidence="1">
    <location>
        <begin position="51"/>
        <end position="106"/>
    </location>
</feature>
<reference evidence="3" key="1">
    <citation type="journal article" date="2019" name="Int. J. Syst. Evol. Microbiol.">
        <title>The Global Catalogue of Microorganisms (GCM) 10K type strain sequencing project: providing services to taxonomists for standard genome sequencing and annotation.</title>
        <authorList>
            <consortium name="The Broad Institute Genomics Platform"/>
            <consortium name="The Broad Institute Genome Sequencing Center for Infectious Disease"/>
            <person name="Wu L."/>
            <person name="Ma J."/>
        </authorList>
    </citation>
    <scope>NUCLEOTIDE SEQUENCE [LARGE SCALE GENOMIC DNA]</scope>
    <source>
        <strain evidence="3">JCM 3175</strain>
    </source>
</reference>
<sequence>MLGGTARPVEVSSPAVSVSAGAAPPMTSGGPLEPPPKGATVRFRFWRHQPETSIHIPPQRTPLNGPPSWATRPTEVFPTTDPGRAGNLTPAQRWRAGGWRRNGGRR</sequence>
<feature type="compositionally biased region" description="Low complexity" evidence="1">
    <location>
        <begin position="8"/>
        <end position="25"/>
    </location>
</feature>
<organism evidence="2 3">
    <name type="scientific">Micromonospora coerulea</name>
    <dbReference type="NCBI Taxonomy" id="47856"/>
    <lineage>
        <taxon>Bacteria</taxon>
        <taxon>Bacillati</taxon>
        <taxon>Actinomycetota</taxon>
        <taxon>Actinomycetes</taxon>
        <taxon>Micromonosporales</taxon>
        <taxon>Micromonosporaceae</taxon>
        <taxon>Micromonospora</taxon>
    </lineage>
</organism>
<protein>
    <submittedName>
        <fullName evidence="2">Uncharacterized protein</fullName>
    </submittedName>
</protein>